<dbReference type="PANTHER" id="PTHR11669">
    <property type="entry name" value="REPLICATION FACTOR C / DNA POLYMERASE III GAMMA-TAU SUBUNIT"/>
    <property type="match status" value="1"/>
</dbReference>
<dbReference type="EMBL" id="CP119903">
    <property type="protein sequence ID" value="WFD23686.1"/>
    <property type="molecule type" value="Genomic_DNA"/>
</dbReference>
<keyword evidence="6" id="KW-0539">Nucleus</keyword>
<keyword evidence="9" id="KW-1185">Reference proteome</keyword>
<reference evidence="8" key="1">
    <citation type="submission" date="2023-03" db="EMBL/GenBank/DDBJ databases">
        <title>Mating type loci evolution in Malassezia.</title>
        <authorList>
            <person name="Coelho M.A."/>
        </authorList>
    </citation>
    <scope>NUCLEOTIDE SEQUENCE</scope>
    <source>
        <strain evidence="8">CBS 12830</strain>
    </source>
</reference>
<evidence type="ECO:0000259" key="7">
    <source>
        <dbReference type="Pfam" id="PF08542"/>
    </source>
</evidence>
<organism evidence="8 9">
    <name type="scientific">Malassezia equina</name>
    <dbReference type="NCBI Taxonomy" id="1381935"/>
    <lineage>
        <taxon>Eukaryota</taxon>
        <taxon>Fungi</taxon>
        <taxon>Dikarya</taxon>
        <taxon>Basidiomycota</taxon>
        <taxon>Ustilaginomycotina</taxon>
        <taxon>Malasseziomycetes</taxon>
        <taxon>Malasseziales</taxon>
        <taxon>Malasseziaceae</taxon>
        <taxon>Malassezia</taxon>
    </lineage>
</organism>
<dbReference type="GO" id="GO:0003735">
    <property type="term" value="F:structural constituent of ribosome"/>
    <property type="evidence" value="ECO:0007669"/>
    <property type="project" value="InterPro"/>
</dbReference>
<evidence type="ECO:0000256" key="2">
    <source>
        <dbReference type="ARBA" id="ARBA00005378"/>
    </source>
</evidence>
<evidence type="ECO:0000256" key="5">
    <source>
        <dbReference type="ARBA" id="ARBA00022840"/>
    </source>
</evidence>
<dbReference type="InterPro" id="IPR008921">
    <property type="entry name" value="DNA_pol3_clamp-load_cplx_C"/>
</dbReference>
<dbReference type="InterPro" id="IPR050238">
    <property type="entry name" value="DNA_Rep/Repair_Clamp_Loader"/>
</dbReference>
<dbReference type="GO" id="GO:0005634">
    <property type="term" value="C:nucleus"/>
    <property type="evidence" value="ECO:0007669"/>
    <property type="project" value="UniProtKB-SubCell"/>
</dbReference>
<dbReference type="SUPFAM" id="SSF52540">
    <property type="entry name" value="P-loop containing nucleoside triphosphate hydrolases"/>
    <property type="match status" value="1"/>
</dbReference>
<dbReference type="FunFam" id="1.20.272.10:FF:000011">
    <property type="entry name" value="Replication factor C subunit 2"/>
    <property type="match status" value="1"/>
</dbReference>
<dbReference type="Gene3D" id="1.10.8.60">
    <property type="match status" value="1"/>
</dbReference>
<comment type="subcellular location">
    <subcellularLocation>
        <location evidence="1">Nucleus</location>
    </subcellularLocation>
</comment>
<dbReference type="InterPro" id="IPR035980">
    <property type="entry name" value="Ribosomal_bS6_sf"/>
</dbReference>
<dbReference type="GO" id="GO:0003689">
    <property type="term" value="F:DNA clamp loader activity"/>
    <property type="evidence" value="ECO:0007669"/>
    <property type="project" value="TreeGrafter"/>
</dbReference>
<evidence type="ECO:0000256" key="1">
    <source>
        <dbReference type="ARBA" id="ARBA00004123"/>
    </source>
</evidence>
<dbReference type="CDD" id="cd00009">
    <property type="entry name" value="AAA"/>
    <property type="match status" value="1"/>
</dbReference>
<dbReference type="GO" id="GO:0019843">
    <property type="term" value="F:rRNA binding"/>
    <property type="evidence" value="ECO:0007669"/>
    <property type="project" value="InterPro"/>
</dbReference>
<dbReference type="Proteomes" id="UP001214415">
    <property type="component" value="Chromosome 4"/>
</dbReference>
<dbReference type="Gene3D" id="3.40.50.300">
    <property type="entry name" value="P-loop containing nucleotide triphosphate hydrolases"/>
    <property type="match status" value="1"/>
</dbReference>
<keyword evidence="3" id="KW-0235">DNA replication</keyword>
<accession>A0AAF0EJ28</accession>
<dbReference type="Gene3D" id="1.20.272.10">
    <property type="match status" value="1"/>
</dbReference>
<dbReference type="SUPFAM" id="SSF48019">
    <property type="entry name" value="post-AAA+ oligomerization domain-like"/>
    <property type="match status" value="1"/>
</dbReference>
<sequence length="389" mass="42983">MASEGRPWVERYRPKSIDDVASQQHAVDVLRKALSSANLPHMLFYGPPADSSPELLRSRVLELNASDERGISVVREKIKTFAMAAVSAPDPRYPSPPYKIVILDEADSMTQDAQGALRRIMEQHSRITRFCLICNYITRKFRFRPLDTTSTETRLAHIAEAEGLQLGPEIIPALIRASDGDMRRSITYLQSVARLATARGGDVRSMSADTVSELAGVVPKDVIESLARSIGISSDDESMSTAEGSDFDRISRAVDYIVREGYSCMQVVLQLHDYIITHPLLNARQKAQCALQLGSTDKALMDGGLESLQLLSLSLALHQARSRYWLMQFDTNAPTLKVLNDRLRQDPRVIKWTTLKLGEKLRDIVPPAASGGATQAQATMGGKSIDYLG</sequence>
<dbReference type="AlphaFoldDB" id="A0AAF0EJ28"/>
<dbReference type="GO" id="GO:0005524">
    <property type="term" value="F:ATP binding"/>
    <property type="evidence" value="ECO:0007669"/>
    <property type="project" value="UniProtKB-KW"/>
</dbReference>
<keyword evidence="4" id="KW-0547">Nucleotide-binding</keyword>
<comment type="similarity">
    <text evidence="2">Belongs to the activator 1 small subunits family.</text>
</comment>
<dbReference type="GO" id="GO:0031391">
    <property type="term" value="C:Elg1 RFC-like complex"/>
    <property type="evidence" value="ECO:0007669"/>
    <property type="project" value="UniProtKB-ARBA"/>
</dbReference>
<evidence type="ECO:0000256" key="3">
    <source>
        <dbReference type="ARBA" id="ARBA00022705"/>
    </source>
</evidence>
<dbReference type="GO" id="GO:0005663">
    <property type="term" value="C:DNA replication factor C complex"/>
    <property type="evidence" value="ECO:0007669"/>
    <property type="project" value="TreeGrafter"/>
</dbReference>
<name>A0AAF0EJ28_9BASI</name>
<dbReference type="InterPro" id="IPR027417">
    <property type="entry name" value="P-loop_NTPase"/>
</dbReference>
<dbReference type="GO" id="GO:0006281">
    <property type="term" value="P:DNA repair"/>
    <property type="evidence" value="ECO:0007669"/>
    <property type="project" value="TreeGrafter"/>
</dbReference>
<dbReference type="GO" id="GO:0003677">
    <property type="term" value="F:DNA binding"/>
    <property type="evidence" value="ECO:0007669"/>
    <property type="project" value="InterPro"/>
</dbReference>
<gene>
    <name evidence="8" type="primary">RFC2</name>
    <name evidence="8" type="ORF">MEQU1_002380</name>
</gene>
<dbReference type="GO" id="GO:0006412">
    <property type="term" value="P:translation"/>
    <property type="evidence" value="ECO:0007669"/>
    <property type="project" value="InterPro"/>
</dbReference>
<dbReference type="PANTHER" id="PTHR11669:SF20">
    <property type="entry name" value="REPLICATION FACTOR C SUBUNIT 4"/>
    <property type="match status" value="1"/>
</dbReference>
<evidence type="ECO:0000256" key="6">
    <source>
        <dbReference type="ARBA" id="ARBA00023242"/>
    </source>
</evidence>
<dbReference type="SUPFAM" id="SSF54995">
    <property type="entry name" value="Ribosomal protein S6"/>
    <property type="match status" value="1"/>
</dbReference>
<keyword evidence="5" id="KW-0067">ATP-binding</keyword>
<dbReference type="InterPro" id="IPR013748">
    <property type="entry name" value="Rep_factorC_C"/>
</dbReference>
<evidence type="ECO:0000256" key="4">
    <source>
        <dbReference type="ARBA" id="ARBA00022741"/>
    </source>
</evidence>
<evidence type="ECO:0000313" key="8">
    <source>
        <dbReference type="EMBL" id="WFD23686.1"/>
    </source>
</evidence>
<protein>
    <submittedName>
        <fullName evidence="8">Subunit of heteropentameric Replication factor C (RF-C)</fullName>
    </submittedName>
</protein>
<proteinExistence type="inferred from homology"/>
<dbReference type="CDD" id="cd18140">
    <property type="entry name" value="HLD_clamp_RFC"/>
    <property type="match status" value="1"/>
</dbReference>
<dbReference type="GO" id="GO:0006271">
    <property type="term" value="P:DNA strand elongation involved in DNA replication"/>
    <property type="evidence" value="ECO:0007669"/>
    <property type="project" value="UniProtKB-ARBA"/>
</dbReference>
<dbReference type="InterPro" id="IPR047854">
    <property type="entry name" value="RFC_lid"/>
</dbReference>
<dbReference type="Pfam" id="PF08542">
    <property type="entry name" value="Rep_fac_C"/>
    <property type="match status" value="1"/>
</dbReference>
<evidence type="ECO:0000313" key="9">
    <source>
        <dbReference type="Proteomes" id="UP001214415"/>
    </source>
</evidence>
<dbReference type="GO" id="GO:0005840">
    <property type="term" value="C:ribosome"/>
    <property type="evidence" value="ECO:0007669"/>
    <property type="project" value="InterPro"/>
</dbReference>
<feature type="domain" description="Replication factor C C-terminal" evidence="7">
    <location>
        <begin position="239"/>
        <end position="315"/>
    </location>
</feature>